<evidence type="ECO:0000259" key="4">
    <source>
        <dbReference type="Pfam" id="PF03081"/>
    </source>
</evidence>
<organism evidence="5 6">
    <name type="scientific">Ambrosia artemisiifolia</name>
    <name type="common">Common ragweed</name>
    <dbReference type="NCBI Taxonomy" id="4212"/>
    <lineage>
        <taxon>Eukaryota</taxon>
        <taxon>Viridiplantae</taxon>
        <taxon>Streptophyta</taxon>
        <taxon>Embryophyta</taxon>
        <taxon>Tracheophyta</taxon>
        <taxon>Spermatophyta</taxon>
        <taxon>Magnoliopsida</taxon>
        <taxon>eudicotyledons</taxon>
        <taxon>Gunneridae</taxon>
        <taxon>Pentapetalae</taxon>
        <taxon>asterids</taxon>
        <taxon>campanulids</taxon>
        <taxon>Asterales</taxon>
        <taxon>Asteraceae</taxon>
        <taxon>Asteroideae</taxon>
        <taxon>Heliantheae alliance</taxon>
        <taxon>Heliantheae</taxon>
        <taxon>Ambrosia</taxon>
    </lineage>
</organism>
<feature type="domain" description="Exocyst complex subunit Exo70 C-terminal" evidence="4">
    <location>
        <begin position="62"/>
        <end position="193"/>
    </location>
</feature>
<dbReference type="PANTHER" id="PTHR12542:SF146">
    <property type="entry name" value="EXOCYST SUBUNIT EXO70 FAMILY PROTEIN"/>
    <property type="match status" value="1"/>
</dbReference>
<accession>A0AAD5CII6</accession>
<dbReference type="Gene3D" id="1.20.1280.170">
    <property type="entry name" value="Exocyst complex component Exo70"/>
    <property type="match status" value="1"/>
</dbReference>
<name>A0AAD5CII6_AMBAR</name>
<evidence type="ECO:0000313" key="6">
    <source>
        <dbReference type="Proteomes" id="UP001206925"/>
    </source>
</evidence>
<dbReference type="GO" id="GO:0000145">
    <property type="term" value="C:exocyst"/>
    <property type="evidence" value="ECO:0007669"/>
    <property type="project" value="InterPro"/>
</dbReference>
<evidence type="ECO:0000313" key="5">
    <source>
        <dbReference type="EMBL" id="KAI7742229.1"/>
    </source>
</evidence>
<dbReference type="SUPFAM" id="SSF74788">
    <property type="entry name" value="Cullin repeat-like"/>
    <property type="match status" value="1"/>
</dbReference>
<gene>
    <name evidence="5" type="ORF">M8C21_018862</name>
</gene>
<dbReference type="GO" id="GO:0015031">
    <property type="term" value="P:protein transport"/>
    <property type="evidence" value="ECO:0007669"/>
    <property type="project" value="UniProtKB-KW"/>
</dbReference>
<dbReference type="Pfam" id="PF03081">
    <property type="entry name" value="Exo70_C"/>
    <property type="match status" value="1"/>
</dbReference>
<dbReference type="AlphaFoldDB" id="A0AAD5CII6"/>
<dbReference type="InterPro" id="IPR016159">
    <property type="entry name" value="Cullin_repeat-like_dom_sf"/>
</dbReference>
<comment type="function">
    <text evidence="3">Component of the exocyst complex.</text>
</comment>
<dbReference type="InterPro" id="IPR004140">
    <property type="entry name" value="Exo70"/>
</dbReference>
<comment type="similarity">
    <text evidence="1 3">Belongs to the EXO70 family.</text>
</comment>
<evidence type="ECO:0000256" key="3">
    <source>
        <dbReference type="RuleBase" id="RU365026"/>
    </source>
</evidence>
<comment type="caution">
    <text evidence="5">The sequence shown here is derived from an EMBL/GenBank/DDBJ whole genome shotgun (WGS) entry which is preliminary data.</text>
</comment>
<dbReference type="EMBL" id="JAMZMK010008039">
    <property type="protein sequence ID" value="KAI7742229.1"/>
    <property type="molecule type" value="Genomic_DNA"/>
</dbReference>
<evidence type="ECO:0000256" key="2">
    <source>
        <dbReference type="ARBA" id="ARBA00022448"/>
    </source>
</evidence>
<feature type="non-terminal residue" evidence="5">
    <location>
        <position position="199"/>
    </location>
</feature>
<keyword evidence="6" id="KW-1185">Reference proteome</keyword>
<dbReference type="GO" id="GO:0005546">
    <property type="term" value="F:phosphatidylinositol-4,5-bisphosphate binding"/>
    <property type="evidence" value="ECO:0007669"/>
    <property type="project" value="InterPro"/>
</dbReference>
<dbReference type="PANTHER" id="PTHR12542">
    <property type="entry name" value="EXOCYST COMPLEX PROTEIN EXO70"/>
    <property type="match status" value="1"/>
</dbReference>
<keyword evidence="2 3" id="KW-0813">Transport</keyword>
<keyword evidence="3" id="KW-0653">Protein transport</keyword>
<keyword evidence="3" id="KW-0268">Exocytosis</keyword>
<dbReference type="InterPro" id="IPR046364">
    <property type="entry name" value="Exo70_C"/>
</dbReference>
<dbReference type="Proteomes" id="UP001206925">
    <property type="component" value="Unassembled WGS sequence"/>
</dbReference>
<proteinExistence type="inferred from homology"/>
<protein>
    <recommendedName>
        <fullName evidence="3">Exocyst subunit Exo70 family protein</fullName>
    </recommendedName>
</protein>
<sequence>WNFLLFDVWNCNWIFSVGSGGEGSSEVNSESLSAKSIHLQRPIRGANLVTIERDEQKKYGEKVLLFREKRLCEQVFSESELIKEISFVETAKGCVMQLLNFGEAVTIGQRSSEKLFRILDMYDVVADVLLDFEMLFTDESGESVCNEVKVVLSGLGEATIGTFVEVENAVKGENSRRALQGGEIHPTYSETLNCGTDYY</sequence>
<dbReference type="GO" id="GO:0006887">
    <property type="term" value="P:exocytosis"/>
    <property type="evidence" value="ECO:0007669"/>
    <property type="project" value="UniProtKB-KW"/>
</dbReference>
<evidence type="ECO:0000256" key="1">
    <source>
        <dbReference type="ARBA" id="ARBA00006756"/>
    </source>
</evidence>
<reference evidence="5" key="1">
    <citation type="submission" date="2022-06" db="EMBL/GenBank/DDBJ databases">
        <title>Uncovering the hologenomic basis of an extraordinary plant invasion.</title>
        <authorList>
            <person name="Bieker V.C."/>
            <person name="Martin M.D."/>
            <person name="Gilbert T."/>
            <person name="Hodgins K."/>
            <person name="Battlay P."/>
            <person name="Petersen B."/>
            <person name="Wilson J."/>
        </authorList>
    </citation>
    <scope>NUCLEOTIDE SEQUENCE</scope>
    <source>
        <strain evidence="5">AA19_3_7</strain>
        <tissue evidence="5">Leaf</tissue>
    </source>
</reference>